<gene>
    <name evidence="2" type="primary">Kri1_0</name>
    <name evidence="2" type="ORF">COPSEC_R15652</name>
</gene>
<comment type="caution">
    <text evidence="2">The sequence shown here is derived from an EMBL/GenBank/DDBJ whole genome shotgun (WGS) entry which is preliminary data.</text>
</comment>
<dbReference type="PANTHER" id="PTHR14490:SF5">
    <property type="entry name" value="PROTEIN KRI1 HOMOLOG"/>
    <property type="match status" value="1"/>
</dbReference>
<feature type="region of interest" description="Disordered" evidence="1">
    <location>
        <begin position="31"/>
        <end position="56"/>
    </location>
</feature>
<dbReference type="EMBL" id="WBNE01000536">
    <property type="protein sequence ID" value="NXD46574.1"/>
    <property type="molecule type" value="Genomic_DNA"/>
</dbReference>
<dbReference type="OrthoDB" id="10252032at2759"/>
<dbReference type="InterPro" id="IPR018034">
    <property type="entry name" value="Kri1"/>
</dbReference>
<feature type="region of interest" description="Disordered" evidence="1">
    <location>
        <begin position="70"/>
        <end position="94"/>
    </location>
</feature>
<dbReference type="AlphaFoldDB" id="A0A851VVC7"/>
<accession>A0A851VVC7</accession>
<feature type="non-terminal residue" evidence="2">
    <location>
        <position position="157"/>
    </location>
</feature>
<organism evidence="2 3">
    <name type="scientific">Copsychus sechellarum</name>
    <dbReference type="NCBI Taxonomy" id="797021"/>
    <lineage>
        <taxon>Eukaryota</taxon>
        <taxon>Metazoa</taxon>
        <taxon>Chordata</taxon>
        <taxon>Craniata</taxon>
        <taxon>Vertebrata</taxon>
        <taxon>Euteleostomi</taxon>
        <taxon>Archelosauria</taxon>
        <taxon>Archosauria</taxon>
        <taxon>Dinosauria</taxon>
        <taxon>Saurischia</taxon>
        <taxon>Theropoda</taxon>
        <taxon>Coelurosauria</taxon>
        <taxon>Aves</taxon>
        <taxon>Neognathae</taxon>
        <taxon>Neoaves</taxon>
        <taxon>Telluraves</taxon>
        <taxon>Australaves</taxon>
        <taxon>Passeriformes</taxon>
        <taxon>Muscicapidae</taxon>
        <taxon>Copsychus</taxon>
    </lineage>
</organism>
<proteinExistence type="predicted"/>
<evidence type="ECO:0000313" key="3">
    <source>
        <dbReference type="Proteomes" id="UP000659062"/>
    </source>
</evidence>
<dbReference type="GO" id="GO:0000447">
    <property type="term" value="P:endonucleolytic cleavage in ITS1 to separate SSU-rRNA from 5.8S rRNA and LSU-rRNA from tricistronic rRNA transcript (SSU-rRNA, 5.8S rRNA, LSU-rRNA)"/>
    <property type="evidence" value="ECO:0007669"/>
    <property type="project" value="TreeGrafter"/>
</dbReference>
<name>A0A851VVC7_9PASS</name>
<dbReference type="PANTHER" id="PTHR14490">
    <property type="entry name" value="ZINC FINGER, ZZ TYPE"/>
    <property type="match status" value="1"/>
</dbReference>
<protein>
    <submittedName>
        <fullName evidence="2">KRI1 protein</fullName>
    </submittedName>
</protein>
<evidence type="ECO:0000313" key="2">
    <source>
        <dbReference type="EMBL" id="NXD46574.1"/>
    </source>
</evidence>
<reference evidence="2" key="1">
    <citation type="submission" date="2019-09" db="EMBL/GenBank/DDBJ databases">
        <title>Bird 10,000 Genomes (B10K) Project - Family phase.</title>
        <authorList>
            <person name="Zhang G."/>
        </authorList>
    </citation>
    <scope>NUCLEOTIDE SEQUENCE</scope>
    <source>
        <strain evidence="2">OUT-0061</strain>
        <tissue evidence="2">Blood</tissue>
    </source>
</reference>
<dbReference type="GO" id="GO:0005730">
    <property type="term" value="C:nucleolus"/>
    <property type="evidence" value="ECO:0007669"/>
    <property type="project" value="TreeGrafter"/>
</dbReference>
<feature type="compositionally biased region" description="Acidic residues" evidence="1">
    <location>
        <begin position="71"/>
        <end position="80"/>
    </location>
</feature>
<keyword evidence="3" id="KW-1185">Reference proteome</keyword>
<sequence>DEEGEEERPAKPMFLKDYERKVVLEKEGKYVDEEDEEDEEAAAKRRKLESSQSYAEEQRALKESFRAFVADSEEEEEEEGGALLRPRVRSREEKEQEEEQYLRWLRGQAEAPPEPLQDLEPLQKFWSDPALEPGERFLRDYLLGNGFREEEGEEEGE</sequence>
<evidence type="ECO:0000256" key="1">
    <source>
        <dbReference type="SAM" id="MobiDB-lite"/>
    </source>
</evidence>
<dbReference type="Proteomes" id="UP000659062">
    <property type="component" value="Unassembled WGS sequence"/>
</dbReference>
<feature type="non-terminal residue" evidence="2">
    <location>
        <position position="1"/>
    </location>
</feature>
<dbReference type="GO" id="GO:0030686">
    <property type="term" value="C:90S preribosome"/>
    <property type="evidence" value="ECO:0007669"/>
    <property type="project" value="TreeGrafter"/>
</dbReference>